<dbReference type="AlphaFoldDB" id="A0A4U5MT20"/>
<evidence type="ECO:0000256" key="1">
    <source>
        <dbReference type="SAM" id="MobiDB-lite"/>
    </source>
</evidence>
<protein>
    <submittedName>
        <fullName evidence="2">Uncharacterized protein</fullName>
    </submittedName>
</protein>
<proteinExistence type="predicted"/>
<organism evidence="2 3">
    <name type="scientific">Steinernema carpocapsae</name>
    <name type="common">Entomopathogenic nematode</name>
    <dbReference type="NCBI Taxonomy" id="34508"/>
    <lineage>
        <taxon>Eukaryota</taxon>
        <taxon>Metazoa</taxon>
        <taxon>Ecdysozoa</taxon>
        <taxon>Nematoda</taxon>
        <taxon>Chromadorea</taxon>
        <taxon>Rhabditida</taxon>
        <taxon>Tylenchina</taxon>
        <taxon>Panagrolaimomorpha</taxon>
        <taxon>Strongyloidoidea</taxon>
        <taxon>Steinernematidae</taxon>
        <taxon>Steinernema</taxon>
    </lineage>
</organism>
<dbReference type="EMBL" id="AZBU02000006">
    <property type="protein sequence ID" value="TKR72808.1"/>
    <property type="molecule type" value="Genomic_DNA"/>
</dbReference>
<reference evidence="2 3" key="2">
    <citation type="journal article" date="2019" name="G3 (Bethesda)">
        <title>Hybrid Assembly of the Genome of the Entomopathogenic Nematode Steinernema carpocapsae Identifies the X-Chromosome.</title>
        <authorList>
            <person name="Serra L."/>
            <person name="Macchietto M."/>
            <person name="Macias-Munoz A."/>
            <person name="McGill C.J."/>
            <person name="Rodriguez I.M."/>
            <person name="Rodriguez B."/>
            <person name="Murad R."/>
            <person name="Mortazavi A."/>
        </authorList>
    </citation>
    <scope>NUCLEOTIDE SEQUENCE [LARGE SCALE GENOMIC DNA]</scope>
    <source>
        <strain evidence="2 3">ALL</strain>
    </source>
</reference>
<accession>A0A4U5MT20</accession>
<dbReference type="OrthoDB" id="10586930at2759"/>
<evidence type="ECO:0000313" key="3">
    <source>
        <dbReference type="Proteomes" id="UP000298663"/>
    </source>
</evidence>
<keyword evidence="3" id="KW-1185">Reference proteome</keyword>
<sequence length="819" mass="93682">MFPFIRQHSIIRRFCRSKYHFCKCVSFTETYQRDYSILSFVTAFNIILKTPPTLLSSFPQSFFLRSGRFFISASTKNSNALRRLPEGRLSAAPLRPPLRRRRRREAPLHPLAARRRRGDRNADRRFDGRGLQQLRVEDVSREGIPDKRGLRSVERADVKIMENLIQFCYNAENDTFVENGDVTTAAMREIVSETDLDFQIAGKIENGCVNLNGYYEQRDFDWCIFRIDQNGVFSGSLSAYMPLGGEKLGLECDKEGCKRLLNLEAYEVACCCKSSETDCAYSSYFHERVAEFHDRHKLETKVDDLSRREESDLDFYHTTAQGERQVHCAYGTLVEHRKGGLWAHDHGEEPFIVVGSENVSTVEKRDPQTTCGLKITLQVQNEAELIYNLTFEMGAFDECNSTNGFYARSRRKRIFPWKPLEPSCPLNVQPKDNITILNCCRDHDGCNHISKHANHDSFIKMGGNSVFGFDFPWVETCGDEVLPFAYLFMENAKLVGSCTYFYDLAEKKRVHLYGHDVFGPITPHIPFEGLKCDRRTLLAARLSSCPDYFDEYDSPLRDVIQCQHFPHEKTKNASKYAVSNVFKKVPEATLDKAFKSAYDKLTYPCLNGSMRLSDFLEGSVGLMRVSAPNLRACYVNLALDSNGDLILTAGPVVEEIEGIFEFYSEHFISQLLTNGIAIMVDPDTTSSTLICSYLSDYRLCVYPSRMGMFVELLLSFHYNIPATRFNRRPLICGEEICESHGGCYSVYSLENEKNITQGCISSIMTGKDEYLHVCRTTKWSQETCHDVQGGSKFFRVCCNGESVHDVRYHEMPFTWPVIM</sequence>
<name>A0A4U5MT20_STECR</name>
<comment type="caution">
    <text evidence="2">The sequence shown here is derived from an EMBL/GenBank/DDBJ whole genome shotgun (WGS) entry which is preliminary data.</text>
</comment>
<dbReference type="Proteomes" id="UP000298663">
    <property type="component" value="Unassembled WGS sequence"/>
</dbReference>
<reference evidence="2 3" key="1">
    <citation type="journal article" date="2015" name="Genome Biol.">
        <title>Comparative genomics of Steinernema reveals deeply conserved gene regulatory networks.</title>
        <authorList>
            <person name="Dillman A.R."/>
            <person name="Macchietto M."/>
            <person name="Porter C.F."/>
            <person name="Rogers A."/>
            <person name="Williams B."/>
            <person name="Antoshechkin I."/>
            <person name="Lee M.M."/>
            <person name="Goodwin Z."/>
            <person name="Lu X."/>
            <person name="Lewis E.E."/>
            <person name="Goodrich-Blair H."/>
            <person name="Stock S.P."/>
            <person name="Adams B.J."/>
            <person name="Sternberg P.W."/>
            <person name="Mortazavi A."/>
        </authorList>
    </citation>
    <scope>NUCLEOTIDE SEQUENCE [LARGE SCALE GENOMIC DNA]</scope>
    <source>
        <strain evidence="2 3">ALL</strain>
    </source>
</reference>
<feature type="region of interest" description="Disordered" evidence="1">
    <location>
        <begin position="92"/>
        <end position="124"/>
    </location>
</feature>
<gene>
    <name evidence="2" type="ORF">L596_020205</name>
</gene>
<evidence type="ECO:0000313" key="2">
    <source>
        <dbReference type="EMBL" id="TKR72808.1"/>
    </source>
</evidence>